<dbReference type="EMBL" id="QXQB01000003">
    <property type="protein sequence ID" value="RJX38688.1"/>
    <property type="molecule type" value="Genomic_DNA"/>
</dbReference>
<dbReference type="InterPro" id="IPR052027">
    <property type="entry name" value="PspC"/>
</dbReference>
<evidence type="ECO:0000256" key="1">
    <source>
        <dbReference type="ARBA" id="ARBA00004162"/>
    </source>
</evidence>
<evidence type="ECO:0000259" key="7">
    <source>
        <dbReference type="Pfam" id="PF04024"/>
    </source>
</evidence>
<dbReference type="GO" id="GO:0005886">
    <property type="term" value="C:plasma membrane"/>
    <property type="evidence" value="ECO:0007669"/>
    <property type="project" value="UniProtKB-SubCell"/>
</dbReference>
<feature type="domain" description="Phage shock protein PspC N-terminal" evidence="7">
    <location>
        <begin position="2"/>
        <end position="60"/>
    </location>
</feature>
<dbReference type="Pfam" id="PF04024">
    <property type="entry name" value="PspC"/>
    <property type="match status" value="1"/>
</dbReference>
<keyword evidence="2" id="KW-1003">Cell membrane</keyword>
<dbReference type="AlphaFoldDB" id="A0A3A6PI28"/>
<dbReference type="Proteomes" id="UP000267798">
    <property type="component" value="Unassembled WGS sequence"/>
</dbReference>
<dbReference type="PANTHER" id="PTHR33885:SF3">
    <property type="entry name" value="PHAGE SHOCK PROTEIN C"/>
    <property type="match status" value="1"/>
</dbReference>
<accession>A0A3A6PI28</accession>
<comment type="subcellular location">
    <subcellularLocation>
        <location evidence="1">Cell membrane</location>
        <topology evidence="1">Single-pass membrane protein</topology>
    </subcellularLocation>
</comment>
<keyword evidence="3 6" id="KW-0812">Transmembrane</keyword>
<evidence type="ECO:0000256" key="6">
    <source>
        <dbReference type="SAM" id="Phobius"/>
    </source>
</evidence>
<organism evidence="8 9">
    <name type="scientific">Paenibacillus pinisoli</name>
    <dbReference type="NCBI Taxonomy" id="1276110"/>
    <lineage>
        <taxon>Bacteria</taxon>
        <taxon>Bacillati</taxon>
        <taxon>Bacillota</taxon>
        <taxon>Bacilli</taxon>
        <taxon>Bacillales</taxon>
        <taxon>Paenibacillaceae</taxon>
        <taxon>Paenibacillus</taxon>
    </lineage>
</organism>
<proteinExistence type="predicted"/>
<gene>
    <name evidence="8" type="ORF">D3P09_14165</name>
</gene>
<comment type="caution">
    <text evidence="8">The sequence shown here is derived from an EMBL/GenBank/DDBJ whole genome shotgun (WGS) entry which is preliminary data.</text>
</comment>
<name>A0A3A6PI28_9BACL</name>
<evidence type="ECO:0000256" key="4">
    <source>
        <dbReference type="ARBA" id="ARBA00022989"/>
    </source>
</evidence>
<dbReference type="RefSeq" id="WP_120111169.1">
    <property type="nucleotide sequence ID" value="NZ_QXQB01000003.1"/>
</dbReference>
<evidence type="ECO:0000313" key="9">
    <source>
        <dbReference type="Proteomes" id="UP000267798"/>
    </source>
</evidence>
<evidence type="ECO:0000256" key="3">
    <source>
        <dbReference type="ARBA" id="ARBA00022692"/>
    </source>
</evidence>
<dbReference type="PANTHER" id="PTHR33885">
    <property type="entry name" value="PHAGE SHOCK PROTEIN C"/>
    <property type="match status" value="1"/>
</dbReference>
<dbReference type="InterPro" id="IPR007168">
    <property type="entry name" value="Phageshock_PspC_N"/>
</dbReference>
<keyword evidence="4 6" id="KW-1133">Transmembrane helix</keyword>
<dbReference type="OrthoDB" id="9815286at2"/>
<protein>
    <submittedName>
        <fullName evidence="8">PspC domain-containing protein</fullName>
    </submittedName>
</protein>
<keyword evidence="9" id="KW-1185">Reference proteome</keyword>
<feature type="transmembrane region" description="Helical" evidence="6">
    <location>
        <begin position="33"/>
        <end position="57"/>
    </location>
</feature>
<evidence type="ECO:0000256" key="2">
    <source>
        <dbReference type="ARBA" id="ARBA00022475"/>
    </source>
</evidence>
<evidence type="ECO:0000313" key="8">
    <source>
        <dbReference type="EMBL" id="RJX38688.1"/>
    </source>
</evidence>
<keyword evidence="5 6" id="KW-0472">Membrane</keyword>
<sequence>MRKLFRSHTDNKITGLCGGIAEWFGIDSTIVRLLVVIAAFFSFGAVVVLYFVASILVPKAPLGDMSFMNHYNHNHY</sequence>
<reference evidence="8 9" key="1">
    <citation type="submission" date="2018-09" db="EMBL/GenBank/DDBJ databases">
        <title>Paenibacillus aracenensis nov. sp. isolated from a cave in southern Spain.</title>
        <authorList>
            <person name="Jurado V."/>
            <person name="Gutierrez-Patricio S."/>
            <person name="Gonzalez-Pimentel J.L."/>
            <person name="Miller A.Z."/>
            <person name="Laiz L."/>
            <person name="Saiz-Jimenez C."/>
        </authorList>
    </citation>
    <scope>NUCLEOTIDE SEQUENCE [LARGE SCALE GENOMIC DNA]</scope>
    <source>
        <strain evidence="8 9">JCM 19203</strain>
    </source>
</reference>
<evidence type="ECO:0000256" key="5">
    <source>
        <dbReference type="ARBA" id="ARBA00023136"/>
    </source>
</evidence>